<feature type="transmembrane region" description="Helical" evidence="6">
    <location>
        <begin position="171"/>
        <end position="190"/>
    </location>
</feature>
<sequence>MEARESEEVAPLVVTASAAPAEDRSLPQASRRENHARDVHILSFGFLFVFSAYSAAQNLESTVNTEDDLGTTSLGILYLSFTFFSLTASSMVKFLGSKNALVLGSTGYWLFIASNLKPCWYTMVPASLYLGYAASIIWVGQGTYLTSAARSHAKDCHLQEGKVIGNFNGEFWGMFASTQVVGNLVSLALLGGGKDGEGFTGATLLFSVFLASMTLGTVLLCFLHKRDDREEPLSEPSATDDHSSVKSMLRSVVAPLLDKKMLLLVPLLVYSGLQQAYVWSELTKHVIAPAFGVSGVGGAMAIYGASDAVCSFVAGRFTSGLPSITLTVSSGSFLQMLALLWLLLKHGQLSLPPSLSRLSSGELGYVYPLLIAAVWGVGDGVFNTQLNALLALLFRRNMEAAFAQLKVWQSASTAVVFFLGPHISFQAMSLVMLFSLFLSLLSFLFLALRVERVFALRS</sequence>
<evidence type="ECO:0000313" key="8">
    <source>
        <dbReference type="Proteomes" id="UP000663760"/>
    </source>
</evidence>
<dbReference type="GO" id="GO:0016020">
    <property type="term" value="C:membrane"/>
    <property type="evidence" value="ECO:0007669"/>
    <property type="project" value="UniProtKB-SubCell"/>
</dbReference>
<feature type="transmembrane region" description="Helical" evidence="6">
    <location>
        <begin position="76"/>
        <end position="95"/>
    </location>
</feature>
<dbReference type="GO" id="GO:0055075">
    <property type="term" value="P:potassium ion homeostasis"/>
    <property type="evidence" value="ECO:0007669"/>
    <property type="project" value="InterPro"/>
</dbReference>
<feature type="transmembrane region" description="Helical" evidence="6">
    <location>
        <begin position="429"/>
        <end position="448"/>
    </location>
</feature>
<evidence type="ECO:0000256" key="1">
    <source>
        <dbReference type="ARBA" id="ARBA00004141"/>
    </source>
</evidence>
<feature type="transmembrane region" description="Helical" evidence="6">
    <location>
        <begin position="129"/>
        <end position="150"/>
    </location>
</feature>
<dbReference type="Proteomes" id="UP000663760">
    <property type="component" value="Chromosome 1"/>
</dbReference>
<protein>
    <submittedName>
        <fullName evidence="7">Uncharacterized protein</fullName>
    </submittedName>
</protein>
<feature type="transmembrane region" description="Helical" evidence="6">
    <location>
        <begin position="324"/>
        <end position="344"/>
    </location>
</feature>
<dbReference type="EMBL" id="LR746264">
    <property type="protein sequence ID" value="CAA7389643.1"/>
    <property type="molecule type" value="Genomic_DNA"/>
</dbReference>
<gene>
    <name evidence="7" type="ORF">SI8410_01001642</name>
</gene>
<feature type="transmembrane region" description="Helical" evidence="6">
    <location>
        <begin position="364"/>
        <end position="393"/>
    </location>
</feature>
<dbReference type="SUPFAM" id="SSF103473">
    <property type="entry name" value="MFS general substrate transporter"/>
    <property type="match status" value="1"/>
</dbReference>
<feature type="transmembrane region" description="Helical" evidence="6">
    <location>
        <begin position="286"/>
        <end position="303"/>
    </location>
</feature>
<comment type="subcellular location">
    <subcellularLocation>
        <location evidence="1">Membrane</location>
        <topology evidence="1">Multi-pass membrane protein</topology>
    </subcellularLocation>
</comment>
<keyword evidence="8" id="KW-1185">Reference proteome</keyword>
<reference evidence="7" key="1">
    <citation type="submission" date="2020-02" db="EMBL/GenBank/DDBJ databases">
        <authorList>
            <person name="Scholz U."/>
            <person name="Mascher M."/>
            <person name="Fiebig A."/>
        </authorList>
    </citation>
    <scope>NUCLEOTIDE SEQUENCE</scope>
</reference>
<keyword evidence="4 6" id="KW-1133">Transmembrane helix</keyword>
<evidence type="ECO:0000256" key="2">
    <source>
        <dbReference type="ARBA" id="ARBA00009172"/>
    </source>
</evidence>
<dbReference type="PANTHER" id="PTHR19444:SF13">
    <property type="entry name" value="PROTEIN UNC-93 HOMOLOG A"/>
    <property type="match status" value="1"/>
</dbReference>
<comment type="similarity">
    <text evidence="2">Belongs to the unc-93 family.</text>
</comment>
<evidence type="ECO:0000313" key="7">
    <source>
        <dbReference type="EMBL" id="CAA7389643.1"/>
    </source>
</evidence>
<feature type="transmembrane region" description="Helical" evidence="6">
    <location>
        <begin position="39"/>
        <end position="56"/>
    </location>
</feature>
<dbReference type="InterPro" id="IPR010291">
    <property type="entry name" value="Ion_channel_UNC-93"/>
</dbReference>
<evidence type="ECO:0000256" key="3">
    <source>
        <dbReference type="ARBA" id="ARBA00022692"/>
    </source>
</evidence>
<name>A0A7I8K1E0_SPIIN</name>
<keyword evidence="5 6" id="KW-0472">Membrane</keyword>
<organism evidence="7 8">
    <name type="scientific">Spirodela intermedia</name>
    <name type="common">Intermediate duckweed</name>
    <dbReference type="NCBI Taxonomy" id="51605"/>
    <lineage>
        <taxon>Eukaryota</taxon>
        <taxon>Viridiplantae</taxon>
        <taxon>Streptophyta</taxon>
        <taxon>Embryophyta</taxon>
        <taxon>Tracheophyta</taxon>
        <taxon>Spermatophyta</taxon>
        <taxon>Magnoliopsida</taxon>
        <taxon>Liliopsida</taxon>
        <taxon>Araceae</taxon>
        <taxon>Lemnoideae</taxon>
        <taxon>Spirodela</taxon>
    </lineage>
</organism>
<evidence type="ECO:0000256" key="5">
    <source>
        <dbReference type="ARBA" id="ARBA00023136"/>
    </source>
</evidence>
<keyword evidence="3 6" id="KW-0812">Transmembrane</keyword>
<dbReference type="Pfam" id="PF05978">
    <property type="entry name" value="UNC-93"/>
    <property type="match status" value="1"/>
</dbReference>
<evidence type="ECO:0000256" key="4">
    <source>
        <dbReference type="ARBA" id="ARBA00022989"/>
    </source>
</evidence>
<dbReference type="AlphaFoldDB" id="A0A7I8K1E0"/>
<evidence type="ECO:0000256" key="6">
    <source>
        <dbReference type="SAM" id="Phobius"/>
    </source>
</evidence>
<dbReference type="PANTHER" id="PTHR19444">
    <property type="entry name" value="UNC-93 RELATED"/>
    <property type="match status" value="1"/>
</dbReference>
<dbReference type="OrthoDB" id="78663at2759"/>
<feature type="transmembrane region" description="Helical" evidence="6">
    <location>
        <begin position="202"/>
        <end position="223"/>
    </location>
</feature>
<dbReference type="InterPro" id="IPR051951">
    <property type="entry name" value="UNC-93_regulatory"/>
</dbReference>
<accession>A0A7I8K1E0</accession>
<dbReference type="CDD" id="cd17338">
    <property type="entry name" value="MFS_unc93_like"/>
    <property type="match status" value="1"/>
</dbReference>
<dbReference type="InterPro" id="IPR044771">
    <property type="entry name" value="UN933_plant"/>
</dbReference>
<proteinExistence type="inferred from homology"/>
<dbReference type="InterPro" id="IPR036259">
    <property type="entry name" value="MFS_trans_sf"/>
</dbReference>